<evidence type="ECO:0000313" key="2">
    <source>
        <dbReference type="EMBL" id="KDQ11672.1"/>
    </source>
</evidence>
<dbReference type="AlphaFoldDB" id="A0A067MIF1"/>
<evidence type="ECO:0000256" key="1">
    <source>
        <dbReference type="SAM" id="MobiDB-lite"/>
    </source>
</evidence>
<organism evidence="2 3">
    <name type="scientific">Botryobasidium botryosum (strain FD-172 SS1)</name>
    <dbReference type="NCBI Taxonomy" id="930990"/>
    <lineage>
        <taxon>Eukaryota</taxon>
        <taxon>Fungi</taxon>
        <taxon>Dikarya</taxon>
        <taxon>Basidiomycota</taxon>
        <taxon>Agaricomycotina</taxon>
        <taxon>Agaricomycetes</taxon>
        <taxon>Cantharellales</taxon>
        <taxon>Botryobasidiaceae</taxon>
        <taxon>Botryobasidium</taxon>
    </lineage>
</organism>
<keyword evidence="3" id="KW-1185">Reference proteome</keyword>
<reference evidence="3" key="1">
    <citation type="journal article" date="2014" name="Proc. Natl. Acad. Sci. U.S.A.">
        <title>Extensive sampling of basidiomycete genomes demonstrates inadequacy of the white-rot/brown-rot paradigm for wood decay fungi.</title>
        <authorList>
            <person name="Riley R."/>
            <person name="Salamov A.A."/>
            <person name="Brown D.W."/>
            <person name="Nagy L.G."/>
            <person name="Floudas D."/>
            <person name="Held B.W."/>
            <person name="Levasseur A."/>
            <person name="Lombard V."/>
            <person name="Morin E."/>
            <person name="Otillar R."/>
            <person name="Lindquist E.A."/>
            <person name="Sun H."/>
            <person name="LaButti K.M."/>
            <person name="Schmutz J."/>
            <person name="Jabbour D."/>
            <person name="Luo H."/>
            <person name="Baker S.E."/>
            <person name="Pisabarro A.G."/>
            <person name="Walton J.D."/>
            <person name="Blanchette R.A."/>
            <person name="Henrissat B."/>
            <person name="Martin F."/>
            <person name="Cullen D."/>
            <person name="Hibbett D.S."/>
            <person name="Grigoriev I.V."/>
        </authorList>
    </citation>
    <scope>NUCLEOTIDE SEQUENCE [LARGE SCALE GENOMIC DNA]</scope>
    <source>
        <strain evidence="3">FD-172 SS1</strain>
    </source>
</reference>
<gene>
    <name evidence="2" type="ORF">BOTBODRAFT_46258</name>
</gene>
<accession>A0A067MIF1</accession>
<evidence type="ECO:0000313" key="3">
    <source>
        <dbReference type="Proteomes" id="UP000027195"/>
    </source>
</evidence>
<feature type="region of interest" description="Disordered" evidence="1">
    <location>
        <begin position="352"/>
        <end position="376"/>
    </location>
</feature>
<dbReference type="Proteomes" id="UP000027195">
    <property type="component" value="Unassembled WGS sequence"/>
</dbReference>
<dbReference type="InParanoid" id="A0A067MIF1"/>
<name>A0A067MIF1_BOTB1</name>
<protein>
    <submittedName>
        <fullName evidence="2">Uncharacterized protein</fullName>
    </submittedName>
</protein>
<dbReference type="HOGENOM" id="CLU_735640_0_0_1"/>
<proteinExistence type="predicted"/>
<dbReference type="EMBL" id="KL198056">
    <property type="protein sequence ID" value="KDQ11672.1"/>
    <property type="molecule type" value="Genomic_DNA"/>
</dbReference>
<sequence>MKGCPAIPPERVAEAGLFHGTAGAQLEVRGGEVKGDIPIFQGGANQTQSGGRVVEAVSGPQGVDMRLKVVTEALEACRQAFAEIFGRRLAKQTWGKKERYPRHRSREVACSERLSEARGAATSRNHETPDVCAVDGEITYGRARDEVQDPSIRWKVLWRKWRQNTKCKAAVLILLGPVAEKRLVAKDGILVQCRHGCYLMSMEKEFASSAPLSCHHVYLQQKSKIISRAFTVLHIAAGLDKRMEYYTTSPMLIWAGMLVARERRLKPVDDGFDPSKIGRPYIHIPGRAPALAHNDDLTPPGVSLEGKVLVVPISLEEEELEVVLLASGIEGGYGAVVNLPLPLQTEGLFYGGKRRSRPGRDLNNIDDMGSGQGEAV</sequence>